<dbReference type="EMBL" id="CAXLJM020000101">
    <property type="protein sequence ID" value="CAL8133669.1"/>
    <property type="molecule type" value="Genomic_DNA"/>
</dbReference>
<dbReference type="PROSITE" id="PS50072">
    <property type="entry name" value="CSA_PPIASE_2"/>
    <property type="match status" value="1"/>
</dbReference>
<dbReference type="Pfam" id="PF00160">
    <property type="entry name" value="Pro_isomerase"/>
    <property type="match status" value="1"/>
</dbReference>
<proteinExistence type="inferred from homology"/>
<evidence type="ECO:0000259" key="9">
    <source>
        <dbReference type="PROSITE" id="PS50072"/>
    </source>
</evidence>
<keyword evidence="11" id="KW-1185">Reference proteome</keyword>
<sequence>MSNIYIQEPPTEGKVCLETTAGDIDIELWSREAPKACRNFIQLCLEGYYDGTIFHRLVKGFIVQGGDPTGTGTGGNSIWGKPFKDEFHSRLRFVRRGLVAMANAGRNDNGSQFFFTLGQTPELQNKHTVFAKIGGNTIYNMLKLEEGMVDDDDKPLYPHKIVKTKVLSNPFPDIVPRESIKKVKDDKKDKNKSKSAATKNYKLLSFGEEAEEDEEEVDEVNKKFSGKGKSSHDLAKDPKLSSQPALETSPSKKEKKKSSKGSNSDDDSASDEKKEGENSQTEENDEDKDKKNRKDKEVQSVRDKLKRKEELDVKTKEPSKSSDKEKEPKAEEEDEGEYYLGKDAKLEKQRKLEEIRKEYKDLRKSMKKEKDVKQEEAVKANKEAEEKAAKLAAENIVVKEYMDEQQKYKEVKAKAPKKEDREAQTLALLAKFKSKIETAKETYADTEVKGNLEEGEEEEEEKPDDISWLARKLQNENKGEVVAKDANTKSDDWFDIYDPRNTLTKRRREQSKQDSKEKKRARINN</sequence>
<evidence type="ECO:0000256" key="4">
    <source>
        <dbReference type="ARBA" id="ARBA00040027"/>
    </source>
</evidence>
<comment type="subcellular location">
    <subcellularLocation>
        <location evidence="1">Nucleus</location>
    </subcellularLocation>
</comment>
<feature type="compositionally biased region" description="Basic and acidic residues" evidence="8">
    <location>
        <begin position="287"/>
        <end position="329"/>
    </location>
</feature>
<dbReference type="SUPFAM" id="SSF50891">
    <property type="entry name" value="Cyclophilin-like"/>
    <property type="match status" value="1"/>
</dbReference>
<feature type="coiled-coil region" evidence="7">
    <location>
        <begin position="345"/>
        <end position="394"/>
    </location>
</feature>
<evidence type="ECO:0000256" key="3">
    <source>
        <dbReference type="ARBA" id="ARBA00023242"/>
    </source>
</evidence>
<gene>
    <name evidence="10" type="ORF">ODALV1_LOCUS25170</name>
</gene>
<dbReference type="PANTHER" id="PTHR45625:SF6">
    <property type="entry name" value="SPLICEOSOME-ASSOCIATED PROTEIN CWC27 HOMOLOG"/>
    <property type="match status" value="1"/>
</dbReference>
<dbReference type="PRINTS" id="PR00153">
    <property type="entry name" value="CSAPPISMRASE"/>
</dbReference>
<dbReference type="InterPro" id="IPR029000">
    <property type="entry name" value="Cyclophilin-like_dom_sf"/>
</dbReference>
<reference evidence="10 11" key="1">
    <citation type="submission" date="2024-08" db="EMBL/GenBank/DDBJ databases">
        <authorList>
            <person name="Cucini C."/>
            <person name="Frati F."/>
        </authorList>
    </citation>
    <scope>NUCLEOTIDE SEQUENCE [LARGE SCALE GENOMIC DNA]</scope>
</reference>
<name>A0ABP1RR71_9HEXA</name>
<feature type="compositionally biased region" description="Acidic residues" evidence="8">
    <location>
        <begin position="453"/>
        <end position="463"/>
    </location>
</feature>
<feature type="region of interest" description="Disordered" evidence="8">
    <location>
        <begin position="208"/>
        <end position="344"/>
    </location>
</feature>
<accession>A0ABP1RR71</accession>
<organism evidence="10 11">
    <name type="scientific">Orchesella dallaii</name>
    <dbReference type="NCBI Taxonomy" id="48710"/>
    <lineage>
        <taxon>Eukaryota</taxon>
        <taxon>Metazoa</taxon>
        <taxon>Ecdysozoa</taxon>
        <taxon>Arthropoda</taxon>
        <taxon>Hexapoda</taxon>
        <taxon>Collembola</taxon>
        <taxon>Entomobryomorpha</taxon>
        <taxon>Entomobryoidea</taxon>
        <taxon>Orchesellidae</taxon>
        <taxon>Orchesellinae</taxon>
        <taxon>Orchesella</taxon>
    </lineage>
</organism>
<dbReference type="Gene3D" id="2.40.100.10">
    <property type="entry name" value="Cyclophilin-like"/>
    <property type="match status" value="1"/>
</dbReference>
<protein>
    <recommendedName>
        <fullName evidence="4">Spliceosome-associated protein CWC27 homolog</fullName>
    </recommendedName>
    <alternativeName>
        <fullName evidence="5">Probable inactive peptidyl-prolyl cis-trans isomerase CWC27 homolog</fullName>
    </alternativeName>
</protein>
<evidence type="ECO:0000256" key="6">
    <source>
        <dbReference type="ARBA" id="ARBA00046368"/>
    </source>
</evidence>
<evidence type="ECO:0000256" key="2">
    <source>
        <dbReference type="ARBA" id="ARBA00007365"/>
    </source>
</evidence>
<dbReference type="Proteomes" id="UP001642540">
    <property type="component" value="Unassembled WGS sequence"/>
</dbReference>
<comment type="similarity">
    <text evidence="2">Belongs to the cyclophilin-type PPIase family.</text>
</comment>
<evidence type="ECO:0000256" key="5">
    <source>
        <dbReference type="ARBA" id="ARBA00042090"/>
    </source>
</evidence>
<keyword evidence="3" id="KW-0539">Nucleus</keyword>
<comment type="subunit">
    <text evidence="6">Part of the activated spliceosome B/catalytic step 1 spliceosome, one of the forms of the spliceosome which has a well-formed active site but still cannot catalyze the branching reaction and is composed at least of 52 proteins, the U2, U5 and U6 snRNAs and the pre-mRNA. Recruited during early steps of activated spliceosome B maturation, it is probably one of the first proteins released from this complex as he matures to the spliceosome C complex. Component of the minor spliceosome, which splices U12-type introns.</text>
</comment>
<keyword evidence="7" id="KW-0175">Coiled coil</keyword>
<dbReference type="CDD" id="cd01925">
    <property type="entry name" value="cyclophilin_CeCYP16-like"/>
    <property type="match status" value="1"/>
</dbReference>
<comment type="caution">
    <text evidence="10">The sequence shown here is derived from an EMBL/GenBank/DDBJ whole genome shotgun (WGS) entry which is preliminary data.</text>
</comment>
<dbReference type="PROSITE" id="PS00170">
    <property type="entry name" value="CSA_PPIASE_1"/>
    <property type="match status" value="1"/>
</dbReference>
<feature type="compositionally biased region" description="Basic and acidic residues" evidence="8">
    <location>
        <begin position="230"/>
        <end position="239"/>
    </location>
</feature>
<feature type="region of interest" description="Disordered" evidence="8">
    <location>
        <begin position="490"/>
        <end position="525"/>
    </location>
</feature>
<evidence type="ECO:0000256" key="1">
    <source>
        <dbReference type="ARBA" id="ARBA00004123"/>
    </source>
</evidence>
<feature type="compositionally biased region" description="Acidic residues" evidence="8">
    <location>
        <begin position="208"/>
        <end position="218"/>
    </location>
</feature>
<dbReference type="InterPro" id="IPR002130">
    <property type="entry name" value="Cyclophilin-type_PPIase_dom"/>
</dbReference>
<dbReference type="PANTHER" id="PTHR45625">
    <property type="entry name" value="PEPTIDYL-PROLYL CIS-TRANS ISOMERASE-RELATED"/>
    <property type="match status" value="1"/>
</dbReference>
<feature type="region of interest" description="Disordered" evidence="8">
    <location>
        <begin position="443"/>
        <end position="466"/>
    </location>
</feature>
<feature type="compositionally biased region" description="Basic and acidic residues" evidence="8">
    <location>
        <begin position="443"/>
        <end position="452"/>
    </location>
</feature>
<evidence type="ECO:0000313" key="11">
    <source>
        <dbReference type="Proteomes" id="UP001642540"/>
    </source>
</evidence>
<evidence type="ECO:0000256" key="8">
    <source>
        <dbReference type="SAM" id="MobiDB-lite"/>
    </source>
</evidence>
<evidence type="ECO:0000313" key="10">
    <source>
        <dbReference type="EMBL" id="CAL8133669.1"/>
    </source>
</evidence>
<dbReference type="InterPro" id="IPR044666">
    <property type="entry name" value="Cyclophilin_A-like"/>
</dbReference>
<feature type="domain" description="PPIase cyclophilin-type" evidence="9">
    <location>
        <begin position="18"/>
        <end position="166"/>
    </location>
</feature>
<evidence type="ECO:0000256" key="7">
    <source>
        <dbReference type="SAM" id="Coils"/>
    </source>
</evidence>
<dbReference type="InterPro" id="IPR020892">
    <property type="entry name" value="Cyclophilin-type_PPIase_CS"/>
</dbReference>